<accession>A0A9Q6EXH4</accession>
<gene>
    <name evidence="1" type="ORF">B6I68_13375</name>
</gene>
<dbReference type="RefSeq" id="WP_049052604.1">
    <property type="nucleotide sequence ID" value="NZ_NCMJ01000074.1"/>
</dbReference>
<evidence type="ECO:0000313" key="1">
    <source>
        <dbReference type="EMBL" id="PLE27238.1"/>
    </source>
</evidence>
<organism evidence="1 2">
    <name type="scientific">Klebsiella pneumoniae</name>
    <dbReference type="NCBI Taxonomy" id="573"/>
    <lineage>
        <taxon>Bacteria</taxon>
        <taxon>Pseudomonadati</taxon>
        <taxon>Pseudomonadota</taxon>
        <taxon>Gammaproteobacteria</taxon>
        <taxon>Enterobacterales</taxon>
        <taxon>Enterobacteriaceae</taxon>
        <taxon>Klebsiella/Raoultella group</taxon>
        <taxon>Klebsiella</taxon>
        <taxon>Klebsiella pneumoniae complex</taxon>
    </lineage>
</organism>
<reference evidence="1 2" key="1">
    <citation type="journal article" date="2017" name="J. Infect. Dis.">
        <title>An Analysis of the Epidemic of Klebsiella pneumoniae Carbapenemase-Producing K. pneumoniae: Convergence of Two Evolutionary Mechanisms Creates the Perfect Storm.</title>
        <authorList>
            <person name="Rojas L.J."/>
            <person name="Weinstock G.M."/>
            <person name="De La Cadena E."/>
            <person name="Diaz L."/>
            <person name="Rios R."/>
            <person name="Hanson B.M."/>
            <person name="Brown J.S."/>
            <person name="Vats P."/>
            <person name="Phillips D.S."/>
            <person name="Nguyen H."/>
            <person name="Hujer K.M."/>
            <person name="Correa A."/>
            <person name="Adams M.D."/>
            <person name="Perez F."/>
            <person name="Sodergren E."/>
            <person name="Narechania A."/>
            <person name="Planet P.J."/>
            <person name="Villegas M.V."/>
            <person name="Bonomo R.A."/>
            <person name="Arias C.A."/>
        </authorList>
    </citation>
    <scope>NUCLEOTIDE SEQUENCE [LARGE SCALE GENOMIC DNA]</scope>
    <source>
        <strain evidence="1 2">COL-Kpn30</strain>
    </source>
</reference>
<evidence type="ECO:0000313" key="2">
    <source>
        <dbReference type="Proteomes" id="UP000234439"/>
    </source>
</evidence>
<proteinExistence type="predicted"/>
<dbReference type="AlphaFoldDB" id="A0A9Q6EXH4"/>
<evidence type="ECO:0008006" key="3">
    <source>
        <dbReference type="Google" id="ProtNLM"/>
    </source>
</evidence>
<comment type="caution">
    <text evidence="1">The sequence shown here is derived from an EMBL/GenBank/DDBJ whole genome shotgun (WGS) entry which is preliminary data.</text>
</comment>
<dbReference type="EMBL" id="NCMJ01000074">
    <property type="protein sequence ID" value="PLE27238.1"/>
    <property type="molecule type" value="Genomic_DNA"/>
</dbReference>
<dbReference type="Proteomes" id="UP000234439">
    <property type="component" value="Unassembled WGS sequence"/>
</dbReference>
<protein>
    <recommendedName>
        <fullName evidence="3">Glycosaminoglycan attachment protein</fullName>
    </recommendedName>
</protein>
<name>A0A9Q6EXH4_KLEPN</name>
<sequence length="470" mass="55180">MSFSDIKKLSRERFNSFVDWTRMPNIELLSKELEWYCGPQEHLLGVVLLDLEDKDYGGVVLARDLSNRFRCIDVFASEEKLNTARAKLKKLMRKHIKNRVKIFPQGDETYEPMDLFTPIVKEEKLHKHFSLFGKYLNWSPATGIIKEMMNHFDDVDGNFVEQFQTTAFDARLWELYLFAYLKEEHFWMDRKYHAPDYMVKKYGKTICIEAVTVNPSTNNIDKELERHFEPKNPQELMEKLENYMPIKFGSSLYSKLTKKNRYWDLEHVKGNPLVFAIADFHEANSMVWSHSALWQYLYGMRYEHIQTEDGSYHIAPTKILTHKLDAKEIPSGFFYLDDAENISAILSSNSGTISKFNRMGKLAGFGDPNLMLFRRGFCHDHDPEAMHPEFFAFAVETGKTTESWAEGLNMYHNPNAKHPVDYRLFPSIAHHFMEDGVIKSIIPEFHPYSSITYNILTRKDKKKENFHIDE</sequence>